<dbReference type="EMBL" id="BOOY01000042">
    <property type="protein sequence ID" value="GIJ06476.1"/>
    <property type="molecule type" value="Genomic_DNA"/>
</dbReference>
<dbReference type="Proteomes" id="UP000652013">
    <property type="component" value="Unassembled WGS sequence"/>
</dbReference>
<dbReference type="InterPro" id="IPR001173">
    <property type="entry name" value="Glyco_trans_2-like"/>
</dbReference>
<gene>
    <name evidence="4" type="ORF">Sya03_58280</name>
</gene>
<sequence>MMDDRTTPPDAARPERRKAPQTAGPRDRRSTPRGAPRRAPRVSVVIPTLNEARNLPHVFGALPDGLHEVVLVDGGSTDDTVEVARRLRPDVVVVRQTRTGKGNALASGFDACTGDAIVMIDADGSTDPAEITKFVETLVAGAEFAKGSRFGEGGHSKDITPLRRVGNEGLNLIVNKLFTTKFTDLCYGYNAFWRRVVPVMDLPSTDLAPGPDGKKLWGDGFEIETLINIRVASSGMRVKEVSSIEHLRIHGTSNLNTFRDGTRVLRTILSEFHRRAVRRRAAAKAAAPSKRRTVSKTVPVLAVPGGKWFGRVDALLTAEKKATEKAEAA</sequence>
<evidence type="ECO:0000256" key="1">
    <source>
        <dbReference type="ARBA" id="ARBA00006739"/>
    </source>
</evidence>
<comment type="caution">
    <text evidence="4">The sequence shown here is derived from an EMBL/GenBank/DDBJ whole genome shotgun (WGS) entry which is preliminary data.</text>
</comment>
<dbReference type="PANTHER" id="PTHR48090:SF7">
    <property type="entry name" value="RFBJ PROTEIN"/>
    <property type="match status" value="1"/>
</dbReference>
<dbReference type="RefSeq" id="WP_275411490.1">
    <property type="nucleotide sequence ID" value="NZ_BAAAGJ010000015.1"/>
</dbReference>
<evidence type="ECO:0000313" key="4">
    <source>
        <dbReference type="EMBL" id="GIJ06476.1"/>
    </source>
</evidence>
<evidence type="ECO:0000259" key="3">
    <source>
        <dbReference type="Pfam" id="PF00535"/>
    </source>
</evidence>
<feature type="domain" description="Glycosyltransferase 2-like" evidence="3">
    <location>
        <begin position="43"/>
        <end position="196"/>
    </location>
</feature>
<protein>
    <recommendedName>
        <fullName evidence="3">Glycosyltransferase 2-like domain-containing protein</fullName>
    </recommendedName>
</protein>
<dbReference type="Pfam" id="PF00535">
    <property type="entry name" value="Glycos_transf_2"/>
    <property type="match status" value="1"/>
</dbReference>
<dbReference type="CDD" id="cd04179">
    <property type="entry name" value="DPM_DPG-synthase_like"/>
    <property type="match status" value="1"/>
</dbReference>
<dbReference type="AlphaFoldDB" id="A0A8J4DLZ2"/>
<reference evidence="4" key="1">
    <citation type="submission" date="2021-01" db="EMBL/GenBank/DDBJ databases">
        <title>Whole genome shotgun sequence of Spirilliplanes yamanashiensis NBRC 15828.</title>
        <authorList>
            <person name="Komaki H."/>
            <person name="Tamura T."/>
        </authorList>
    </citation>
    <scope>NUCLEOTIDE SEQUENCE</scope>
    <source>
        <strain evidence="4">NBRC 15828</strain>
    </source>
</reference>
<comment type="similarity">
    <text evidence="1">Belongs to the glycosyltransferase 2 family.</text>
</comment>
<name>A0A8J4DLZ2_9ACTN</name>
<organism evidence="4 5">
    <name type="scientific">Spirilliplanes yamanashiensis</name>
    <dbReference type="NCBI Taxonomy" id="42233"/>
    <lineage>
        <taxon>Bacteria</taxon>
        <taxon>Bacillati</taxon>
        <taxon>Actinomycetota</taxon>
        <taxon>Actinomycetes</taxon>
        <taxon>Micromonosporales</taxon>
        <taxon>Micromonosporaceae</taxon>
        <taxon>Spirilliplanes</taxon>
    </lineage>
</organism>
<dbReference type="Gene3D" id="3.90.550.10">
    <property type="entry name" value="Spore Coat Polysaccharide Biosynthesis Protein SpsA, Chain A"/>
    <property type="match status" value="1"/>
</dbReference>
<feature type="compositionally biased region" description="Basic and acidic residues" evidence="2">
    <location>
        <begin position="1"/>
        <end position="18"/>
    </location>
</feature>
<evidence type="ECO:0000256" key="2">
    <source>
        <dbReference type="SAM" id="MobiDB-lite"/>
    </source>
</evidence>
<dbReference type="InterPro" id="IPR050256">
    <property type="entry name" value="Glycosyltransferase_2"/>
</dbReference>
<dbReference type="InterPro" id="IPR029044">
    <property type="entry name" value="Nucleotide-diphossugar_trans"/>
</dbReference>
<accession>A0A8J4DLZ2</accession>
<proteinExistence type="inferred from homology"/>
<dbReference type="PANTHER" id="PTHR48090">
    <property type="entry name" value="UNDECAPRENYL-PHOSPHATE 4-DEOXY-4-FORMAMIDO-L-ARABINOSE TRANSFERASE-RELATED"/>
    <property type="match status" value="1"/>
</dbReference>
<keyword evidence="5" id="KW-1185">Reference proteome</keyword>
<dbReference type="SUPFAM" id="SSF53448">
    <property type="entry name" value="Nucleotide-diphospho-sugar transferases"/>
    <property type="match status" value="1"/>
</dbReference>
<feature type="region of interest" description="Disordered" evidence="2">
    <location>
        <begin position="1"/>
        <end position="41"/>
    </location>
</feature>
<evidence type="ECO:0000313" key="5">
    <source>
        <dbReference type="Proteomes" id="UP000652013"/>
    </source>
</evidence>